<keyword evidence="2" id="KW-1185">Reference proteome</keyword>
<reference evidence="1 2" key="1">
    <citation type="journal article" date="2015" name="Genome Biol. Evol.">
        <title>Comparative Genomics of a Bacterivorous Green Alga Reveals Evolutionary Causalities and Consequences of Phago-Mixotrophic Mode of Nutrition.</title>
        <authorList>
            <person name="Burns J.A."/>
            <person name="Paasch A."/>
            <person name="Narechania A."/>
            <person name="Kim E."/>
        </authorList>
    </citation>
    <scope>NUCLEOTIDE SEQUENCE [LARGE SCALE GENOMIC DNA]</scope>
    <source>
        <strain evidence="1 2">PLY_AMNH</strain>
    </source>
</reference>
<dbReference type="EMBL" id="LGRX02026025">
    <property type="protein sequence ID" value="KAK3251455.1"/>
    <property type="molecule type" value="Genomic_DNA"/>
</dbReference>
<dbReference type="Proteomes" id="UP001190700">
    <property type="component" value="Unassembled WGS sequence"/>
</dbReference>
<gene>
    <name evidence="1" type="ORF">CYMTET_39205</name>
</gene>
<accession>A0AAE0F5T8</accession>
<evidence type="ECO:0000313" key="2">
    <source>
        <dbReference type="Proteomes" id="UP001190700"/>
    </source>
</evidence>
<dbReference type="AlphaFoldDB" id="A0AAE0F5T8"/>
<organism evidence="1 2">
    <name type="scientific">Cymbomonas tetramitiformis</name>
    <dbReference type="NCBI Taxonomy" id="36881"/>
    <lineage>
        <taxon>Eukaryota</taxon>
        <taxon>Viridiplantae</taxon>
        <taxon>Chlorophyta</taxon>
        <taxon>Pyramimonadophyceae</taxon>
        <taxon>Pyramimonadales</taxon>
        <taxon>Pyramimonadaceae</taxon>
        <taxon>Cymbomonas</taxon>
    </lineage>
</organism>
<comment type="caution">
    <text evidence="1">The sequence shown here is derived from an EMBL/GenBank/DDBJ whole genome shotgun (WGS) entry which is preliminary data.</text>
</comment>
<evidence type="ECO:0000313" key="1">
    <source>
        <dbReference type="EMBL" id="KAK3251455.1"/>
    </source>
</evidence>
<proteinExistence type="predicted"/>
<sequence>MTALIFRASRLVSSHHSSMKFSIRQAGFVPGTWLAFSSKSDWMESVERDARISVGESHRFAKGPGEYGAETVFMNKLMHEFKAEGVGSMRKAEEKLEMQLKELNRMLKACTSPLLPLIDRKEAEAAFKTLRIKAVTLKHELVVQREAVGLTRDDAGVIDKQFPIPSLPL</sequence>
<name>A0AAE0F5T8_9CHLO</name>
<protein>
    <submittedName>
        <fullName evidence="1">Uncharacterized protein</fullName>
    </submittedName>
</protein>